<evidence type="ECO:0000313" key="10">
    <source>
        <dbReference type="EMBL" id="PJJ42000.1"/>
    </source>
</evidence>
<feature type="transmembrane region" description="Helical" evidence="8">
    <location>
        <begin position="109"/>
        <end position="127"/>
    </location>
</feature>
<dbReference type="EMBL" id="PGEX01000001">
    <property type="protein sequence ID" value="PJJ42000.1"/>
    <property type="molecule type" value="Genomic_DNA"/>
</dbReference>
<dbReference type="SUPFAM" id="SSF103473">
    <property type="entry name" value="MFS general substrate transporter"/>
    <property type="match status" value="1"/>
</dbReference>
<sequence length="402" mass="42885">MTATQKKYPNGYVYLSIMLGMLTAFTPFVTDFYLPALPSLTDYFSASASSVQMSLTMSMLGLACGQLLVGPISDKFGRKKLLIASLVVFLVTTLLCLFAPNIWSFNLYRLFQGMAGSGGLVISRSVTTDSFRGKLLSKFLALVSAINGIAPVTAPVFGGILLKFTSWKGTFVALLVIGVVLLGLALRFTETLAERRRSQKSLLSTFALYGKVLKNGEYVRNLMIFVTSSFVLFAYISASPFIFQVGYGFSPMMFSFVFALNAVGIGVGCALSSQFSEDLKALRFGAVLLVIASIVAFSLLFVKAGPIWVEASFFVLLFSFGLLQPPATAQTLRTERANGGTASALMGALGFMMGSIASPLVGVGDTFQTLGIALLVGSVAVLFSTLVATSSRYKKVTAPVVA</sequence>
<evidence type="ECO:0000256" key="7">
    <source>
        <dbReference type="ARBA" id="ARBA00023136"/>
    </source>
</evidence>
<feature type="transmembrane region" description="Helical" evidence="8">
    <location>
        <begin position="344"/>
        <end position="361"/>
    </location>
</feature>
<dbReference type="PROSITE" id="PS00216">
    <property type="entry name" value="SUGAR_TRANSPORT_1"/>
    <property type="match status" value="1"/>
</dbReference>
<reference evidence="10 11" key="1">
    <citation type="submission" date="2017-11" db="EMBL/GenBank/DDBJ databases">
        <title>Animal gut microbial communities from fecal samples from Wisconsin, USA.</title>
        <authorList>
            <person name="Neumann A."/>
        </authorList>
    </citation>
    <scope>NUCLEOTIDE SEQUENCE [LARGE SCALE GENOMIC DNA]</scope>
    <source>
        <strain evidence="10 11">UWS3</strain>
    </source>
</reference>
<dbReference type="GO" id="GO:0005886">
    <property type="term" value="C:plasma membrane"/>
    <property type="evidence" value="ECO:0007669"/>
    <property type="project" value="UniProtKB-SubCell"/>
</dbReference>
<evidence type="ECO:0000256" key="5">
    <source>
        <dbReference type="ARBA" id="ARBA00022692"/>
    </source>
</evidence>
<feature type="transmembrane region" description="Helical" evidence="8">
    <location>
        <begin position="222"/>
        <end position="243"/>
    </location>
</feature>
<dbReference type="InterPro" id="IPR011701">
    <property type="entry name" value="MFS"/>
</dbReference>
<feature type="transmembrane region" description="Helical" evidence="8">
    <location>
        <begin position="50"/>
        <end position="69"/>
    </location>
</feature>
<keyword evidence="6 8" id="KW-1133">Transmembrane helix</keyword>
<comment type="similarity">
    <text evidence="2">Belongs to the major facilitator superfamily. Bcr/CmlA family.</text>
</comment>
<dbReference type="InterPro" id="IPR020846">
    <property type="entry name" value="MFS_dom"/>
</dbReference>
<evidence type="ECO:0000259" key="9">
    <source>
        <dbReference type="PROSITE" id="PS50850"/>
    </source>
</evidence>
<proteinExistence type="inferred from homology"/>
<dbReference type="Gene3D" id="1.20.1720.10">
    <property type="entry name" value="Multidrug resistance protein D"/>
    <property type="match status" value="1"/>
</dbReference>
<evidence type="ECO:0000256" key="6">
    <source>
        <dbReference type="ARBA" id="ARBA00022989"/>
    </source>
</evidence>
<dbReference type="OrthoDB" id="9814303at2"/>
<evidence type="ECO:0000256" key="3">
    <source>
        <dbReference type="ARBA" id="ARBA00022448"/>
    </source>
</evidence>
<protein>
    <submittedName>
        <fullName evidence="10">DHA1 family bicyclomycin/chloramphenicol resistance-like MFS transporter</fullName>
    </submittedName>
</protein>
<keyword evidence="7 8" id="KW-0472">Membrane</keyword>
<evidence type="ECO:0000256" key="8">
    <source>
        <dbReference type="SAM" id="Phobius"/>
    </source>
</evidence>
<dbReference type="Proteomes" id="UP000231134">
    <property type="component" value="Unassembled WGS sequence"/>
</dbReference>
<evidence type="ECO:0000313" key="11">
    <source>
        <dbReference type="Proteomes" id="UP000231134"/>
    </source>
</evidence>
<keyword evidence="4" id="KW-1003">Cell membrane</keyword>
<evidence type="ECO:0000256" key="4">
    <source>
        <dbReference type="ARBA" id="ARBA00022475"/>
    </source>
</evidence>
<dbReference type="PANTHER" id="PTHR23502:SF132">
    <property type="entry name" value="POLYAMINE TRANSPORTER 2-RELATED"/>
    <property type="match status" value="1"/>
</dbReference>
<dbReference type="InterPro" id="IPR036259">
    <property type="entry name" value="MFS_trans_sf"/>
</dbReference>
<dbReference type="InterPro" id="IPR005829">
    <property type="entry name" value="Sugar_transporter_CS"/>
</dbReference>
<dbReference type="AlphaFoldDB" id="A0A2M9A8F4"/>
<feature type="transmembrane region" description="Helical" evidence="8">
    <location>
        <begin position="249"/>
        <end position="269"/>
    </location>
</feature>
<accession>A0A2M9A8F4</accession>
<dbReference type="NCBIfam" id="TIGR00710">
    <property type="entry name" value="efflux_Bcr_CflA"/>
    <property type="match status" value="1"/>
</dbReference>
<keyword evidence="11" id="KW-1185">Reference proteome</keyword>
<dbReference type="GO" id="GO:0042910">
    <property type="term" value="F:xenobiotic transmembrane transporter activity"/>
    <property type="evidence" value="ECO:0007669"/>
    <property type="project" value="InterPro"/>
</dbReference>
<evidence type="ECO:0000256" key="2">
    <source>
        <dbReference type="ARBA" id="ARBA00006236"/>
    </source>
</evidence>
<feature type="transmembrane region" description="Helical" evidence="8">
    <location>
        <begin position="281"/>
        <end position="301"/>
    </location>
</feature>
<dbReference type="CDD" id="cd17320">
    <property type="entry name" value="MFS_MdfA_MDR_like"/>
    <property type="match status" value="1"/>
</dbReference>
<keyword evidence="5 8" id="KW-0812">Transmembrane</keyword>
<organism evidence="10 11">
    <name type="scientific">Hallerella succinigenes</name>
    <dbReference type="NCBI Taxonomy" id="1896222"/>
    <lineage>
        <taxon>Bacteria</taxon>
        <taxon>Pseudomonadati</taxon>
        <taxon>Fibrobacterota</taxon>
        <taxon>Fibrobacteria</taxon>
        <taxon>Fibrobacterales</taxon>
        <taxon>Fibrobacteraceae</taxon>
        <taxon>Hallerella</taxon>
    </lineage>
</organism>
<dbReference type="GO" id="GO:1990961">
    <property type="term" value="P:xenobiotic detoxification by transmembrane export across the plasma membrane"/>
    <property type="evidence" value="ECO:0007669"/>
    <property type="project" value="InterPro"/>
</dbReference>
<dbReference type="Pfam" id="PF07690">
    <property type="entry name" value="MFS_1"/>
    <property type="match status" value="1"/>
</dbReference>
<feature type="transmembrane region" description="Helical" evidence="8">
    <location>
        <begin position="307"/>
        <end position="323"/>
    </location>
</feature>
<feature type="transmembrane region" description="Helical" evidence="8">
    <location>
        <begin position="12"/>
        <end position="30"/>
    </location>
</feature>
<gene>
    <name evidence="10" type="ORF">BGX16_2014</name>
</gene>
<feature type="transmembrane region" description="Helical" evidence="8">
    <location>
        <begin position="367"/>
        <end position="388"/>
    </location>
</feature>
<evidence type="ECO:0000256" key="1">
    <source>
        <dbReference type="ARBA" id="ARBA00004651"/>
    </source>
</evidence>
<dbReference type="RefSeq" id="WP_157797981.1">
    <property type="nucleotide sequence ID" value="NZ_PGEX01000001.1"/>
</dbReference>
<comment type="caution">
    <text evidence="10">The sequence shown here is derived from an EMBL/GenBank/DDBJ whole genome shotgun (WGS) entry which is preliminary data.</text>
</comment>
<keyword evidence="3" id="KW-0813">Transport</keyword>
<feature type="domain" description="Major facilitator superfamily (MFS) profile" evidence="9">
    <location>
        <begin position="12"/>
        <end position="392"/>
    </location>
</feature>
<comment type="subcellular location">
    <subcellularLocation>
        <location evidence="1">Cell membrane</location>
        <topology evidence="1">Multi-pass membrane protein</topology>
    </subcellularLocation>
</comment>
<feature type="transmembrane region" description="Helical" evidence="8">
    <location>
        <begin position="167"/>
        <end position="188"/>
    </location>
</feature>
<name>A0A2M9A8F4_9BACT</name>
<dbReference type="PROSITE" id="PS50850">
    <property type="entry name" value="MFS"/>
    <property type="match status" value="1"/>
</dbReference>
<dbReference type="InterPro" id="IPR004812">
    <property type="entry name" value="Efflux_drug-R_Bcr/CmlA"/>
</dbReference>
<feature type="transmembrane region" description="Helical" evidence="8">
    <location>
        <begin position="139"/>
        <end position="161"/>
    </location>
</feature>
<dbReference type="PANTHER" id="PTHR23502">
    <property type="entry name" value="MAJOR FACILITATOR SUPERFAMILY"/>
    <property type="match status" value="1"/>
</dbReference>
<feature type="transmembrane region" description="Helical" evidence="8">
    <location>
        <begin position="81"/>
        <end position="103"/>
    </location>
</feature>